<dbReference type="AlphaFoldDB" id="A0AAU9I543"/>
<dbReference type="PANTHER" id="PTHR37028">
    <property type="entry name" value="UNNAMED PRODUCT-RELATED"/>
    <property type="match status" value="1"/>
</dbReference>
<organism evidence="2 3">
    <name type="scientific">Blepharisma stoltei</name>
    <dbReference type="NCBI Taxonomy" id="1481888"/>
    <lineage>
        <taxon>Eukaryota</taxon>
        <taxon>Sar</taxon>
        <taxon>Alveolata</taxon>
        <taxon>Ciliophora</taxon>
        <taxon>Postciliodesmatophora</taxon>
        <taxon>Heterotrichea</taxon>
        <taxon>Heterotrichida</taxon>
        <taxon>Blepharismidae</taxon>
        <taxon>Blepharisma</taxon>
    </lineage>
</organism>
<accession>A0AAU9I543</accession>
<protein>
    <submittedName>
        <fullName evidence="2">Uncharacterized protein</fullName>
    </submittedName>
</protein>
<reference evidence="2" key="1">
    <citation type="submission" date="2021-09" db="EMBL/GenBank/DDBJ databases">
        <authorList>
            <consortium name="AG Swart"/>
            <person name="Singh M."/>
            <person name="Singh A."/>
            <person name="Seah K."/>
            <person name="Emmerich C."/>
        </authorList>
    </citation>
    <scope>NUCLEOTIDE SEQUENCE</scope>
    <source>
        <strain evidence="2">ATCC30299</strain>
    </source>
</reference>
<evidence type="ECO:0000256" key="1">
    <source>
        <dbReference type="SAM" id="MobiDB-lite"/>
    </source>
</evidence>
<feature type="region of interest" description="Disordered" evidence="1">
    <location>
        <begin position="265"/>
        <end position="290"/>
    </location>
</feature>
<keyword evidence="3" id="KW-1185">Reference proteome</keyword>
<dbReference type="EMBL" id="CAJZBQ010000002">
    <property type="protein sequence ID" value="CAG9310548.1"/>
    <property type="molecule type" value="Genomic_DNA"/>
</dbReference>
<evidence type="ECO:0000313" key="2">
    <source>
        <dbReference type="EMBL" id="CAG9310548.1"/>
    </source>
</evidence>
<dbReference type="Proteomes" id="UP001162131">
    <property type="component" value="Unassembled WGS sequence"/>
</dbReference>
<gene>
    <name evidence="2" type="ORF">BSTOLATCC_MIC1390</name>
</gene>
<name>A0AAU9I543_9CILI</name>
<proteinExistence type="predicted"/>
<comment type="caution">
    <text evidence="2">The sequence shown here is derived from an EMBL/GenBank/DDBJ whole genome shotgun (WGS) entry which is preliminary data.</text>
</comment>
<sequence length="332" mass="38308">MSQISNQEVALALSKLSSLLVKEGVVRHKHEEEALMVAMESVAHKLAITESPKSQPLASTQSKAISSKEFVQNTFSRMNAKYTQSQNKLEEQRHTKYIEEISCLQDRPNINPLSKKLYYSRSPPIYDRVEDVISQKKEYMQQLQEDAGKKKKAIEDRECTFQPEKKHRSRRSSREFTEQCYSWNKRREEELEKEHKLAEDLKVAEVKQKPTLNPKSQKLAEQRAKTPILERLQERGRTEKPPQPTFRPAINERSAGLKLGNVTERLYGSRHSSVTDESPRRNSGSPKKSIEKVSFSLGNSYKINVNKGASTDREVNEIRYTAGLEFLMRTIR</sequence>
<dbReference type="PANTHER" id="PTHR37028:SF9">
    <property type="entry name" value="NUCLEAR PROTEIN MDM1"/>
    <property type="match status" value="1"/>
</dbReference>
<evidence type="ECO:0000313" key="3">
    <source>
        <dbReference type="Proteomes" id="UP001162131"/>
    </source>
</evidence>